<accession>A0AAV2F1Y2</accession>
<dbReference type="AlphaFoldDB" id="A0AAV2F1Y2"/>
<proteinExistence type="predicted"/>
<evidence type="ECO:0000313" key="2">
    <source>
        <dbReference type="EMBL" id="CAL1410165.1"/>
    </source>
</evidence>
<reference evidence="1 3" key="1">
    <citation type="submission" date="2024-04" db="EMBL/GenBank/DDBJ databases">
        <authorList>
            <person name="Fracassetti M."/>
        </authorList>
    </citation>
    <scope>NUCLEOTIDE SEQUENCE [LARGE SCALE GENOMIC DNA]</scope>
</reference>
<keyword evidence="3" id="KW-1185">Reference proteome</keyword>
<sequence>MGVVVQEMPMFIPASNSVSVAVAVITTDSILVNSEQRLDLVPRFSIWISGAIAISLQVNRSRRSHRHHRRQQQRKRH</sequence>
<dbReference type="Proteomes" id="UP001497516">
    <property type="component" value="Chromosome 9"/>
</dbReference>
<evidence type="ECO:0000313" key="3">
    <source>
        <dbReference type="Proteomes" id="UP001497516"/>
    </source>
</evidence>
<evidence type="ECO:0000313" key="1">
    <source>
        <dbReference type="EMBL" id="CAL1392047.1"/>
    </source>
</evidence>
<protein>
    <submittedName>
        <fullName evidence="1">Uncharacterized protein</fullName>
    </submittedName>
</protein>
<dbReference type="EMBL" id="OZ034822">
    <property type="protein sequence ID" value="CAL1410165.1"/>
    <property type="molecule type" value="Genomic_DNA"/>
</dbReference>
<organism evidence="1 3">
    <name type="scientific">Linum trigynum</name>
    <dbReference type="NCBI Taxonomy" id="586398"/>
    <lineage>
        <taxon>Eukaryota</taxon>
        <taxon>Viridiplantae</taxon>
        <taxon>Streptophyta</taxon>
        <taxon>Embryophyta</taxon>
        <taxon>Tracheophyta</taxon>
        <taxon>Spermatophyta</taxon>
        <taxon>Magnoliopsida</taxon>
        <taxon>eudicotyledons</taxon>
        <taxon>Gunneridae</taxon>
        <taxon>Pentapetalae</taxon>
        <taxon>rosids</taxon>
        <taxon>fabids</taxon>
        <taxon>Malpighiales</taxon>
        <taxon>Linaceae</taxon>
        <taxon>Linum</taxon>
    </lineage>
</organism>
<dbReference type="EMBL" id="OZ034819">
    <property type="protein sequence ID" value="CAL1392047.1"/>
    <property type="molecule type" value="Genomic_DNA"/>
</dbReference>
<name>A0AAV2F1Y2_9ROSI</name>
<dbReference type="Proteomes" id="UP001497516">
    <property type="component" value="Chromosome 6"/>
</dbReference>
<gene>
    <name evidence="1" type="ORF">LTRI10_LOCUS32723</name>
    <name evidence="2" type="ORF">LTRI10_LOCUS49607</name>
</gene>